<keyword evidence="1" id="KW-0444">Lipid biosynthesis</keyword>
<dbReference type="InterPro" id="IPR036291">
    <property type="entry name" value="NAD(P)-bd_dom_sf"/>
</dbReference>
<dbReference type="Gene3D" id="3.40.50.720">
    <property type="entry name" value="NAD(P)-binding Rossmann-like Domain"/>
    <property type="match status" value="1"/>
</dbReference>
<evidence type="ECO:0000256" key="3">
    <source>
        <dbReference type="ARBA" id="ARBA00022955"/>
    </source>
</evidence>
<dbReference type="SUPFAM" id="SSF51735">
    <property type="entry name" value="NAD(P)-binding Rossmann-fold domains"/>
    <property type="match status" value="1"/>
</dbReference>
<evidence type="ECO:0000313" key="8">
    <source>
        <dbReference type="EMBL" id="PLW34859.1"/>
    </source>
</evidence>
<evidence type="ECO:0000256" key="7">
    <source>
        <dbReference type="SAM" id="MobiDB-lite"/>
    </source>
</evidence>
<proteinExistence type="inferred from homology"/>
<evidence type="ECO:0008006" key="10">
    <source>
        <dbReference type="Google" id="ProtNLM"/>
    </source>
</evidence>
<evidence type="ECO:0000313" key="9">
    <source>
        <dbReference type="Proteomes" id="UP000235392"/>
    </source>
</evidence>
<keyword evidence="5" id="KW-0443">Lipid metabolism</keyword>
<reference evidence="8 9" key="1">
    <citation type="submission" date="2017-11" db="EMBL/GenBank/DDBJ databases">
        <title>De novo assembly and phasing of dikaryotic genomes from two isolates of Puccinia coronata f. sp. avenae, the causal agent of oat crown rust.</title>
        <authorList>
            <person name="Miller M.E."/>
            <person name="Zhang Y."/>
            <person name="Omidvar V."/>
            <person name="Sperschneider J."/>
            <person name="Schwessinger B."/>
            <person name="Raley C."/>
            <person name="Palmer J.M."/>
            <person name="Garnica D."/>
            <person name="Upadhyaya N."/>
            <person name="Rathjen J."/>
            <person name="Taylor J.M."/>
            <person name="Park R.F."/>
            <person name="Dodds P.N."/>
            <person name="Hirsch C.D."/>
            <person name="Kianian S.F."/>
            <person name="Figueroa M."/>
        </authorList>
    </citation>
    <scope>NUCLEOTIDE SEQUENCE [LARGE SCALE GENOMIC DNA]</scope>
    <source>
        <strain evidence="8">12SD80</strain>
    </source>
</reference>
<feature type="compositionally biased region" description="Basic and acidic residues" evidence="7">
    <location>
        <begin position="52"/>
        <end position="64"/>
    </location>
</feature>
<gene>
    <name evidence="8" type="ORF">PCASD_15057</name>
</gene>
<evidence type="ECO:0000256" key="1">
    <source>
        <dbReference type="ARBA" id="ARBA00022516"/>
    </source>
</evidence>
<dbReference type="Proteomes" id="UP000235392">
    <property type="component" value="Unassembled WGS sequence"/>
</dbReference>
<dbReference type="GO" id="GO:0005741">
    <property type="term" value="C:mitochondrial outer membrane"/>
    <property type="evidence" value="ECO:0007669"/>
    <property type="project" value="TreeGrafter"/>
</dbReference>
<dbReference type="AlphaFoldDB" id="A0A2N5UAT4"/>
<dbReference type="GO" id="GO:0005811">
    <property type="term" value="C:lipid droplet"/>
    <property type="evidence" value="ECO:0007669"/>
    <property type="project" value="TreeGrafter"/>
</dbReference>
<evidence type="ECO:0000256" key="2">
    <source>
        <dbReference type="ARBA" id="ARBA00022857"/>
    </source>
</evidence>
<feature type="region of interest" description="Disordered" evidence="7">
    <location>
        <begin position="387"/>
        <end position="421"/>
    </location>
</feature>
<dbReference type="EMBL" id="PGCI01000189">
    <property type="protein sequence ID" value="PLW34859.1"/>
    <property type="molecule type" value="Genomic_DNA"/>
</dbReference>
<comment type="similarity">
    <text evidence="6">Belongs to the short-chain dehydrogenases/reductases (SDR) family. ERG27 subfamily.</text>
</comment>
<keyword evidence="4" id="KW-0560">Oxidoreductase</keyword>
<dbReference type="GO" id="GO:0005789">
    <property type="term" value="C:endoplasmic reticulum membrane"/>
    <property type="evidence" value="ECO:0007669"/>
    <property type="project" value="TreeGrafter"/>
</dbReference>
<dbReference type="GO" id="GO:0000253">
    <property type="term" value="F:3-beta-hydroxysteroid 3-dehydrogenase (NADP+) activity"/>
    <property type="evidence" value="ECO:0007669"/>
    <property type="project" value="TreeGrafter"/>
</dbReference>
<dbReference type="GO" id="GO:0006694">
    <property type="term" value="P:steroid biosynthetic process"/>
    <property type="evidence" value="ECO:0007669"/>
    <property type="project" value="UniProtKB-KW"/>
</dbReference>
<keyword evidence="2" id="KW-0521">NADP</keyword>
<evidence type="ECO:0000256" key="4">
    <source>
        <dbReference type="ARBA" id="ARBA00023002"/>
    </source>
</evidence>
<dbReference type="PANTHER" id="PTHR43647:SF1">
    <property type="entry name" value="3-KETO-STEROID REDUCTASE ERG27"/>
    <property type="match status" value="1"/>
</dbReference>
<sequence>MAHHQELPQFAPRPIIFITGATGGVGYGICLRLLYQLSQPFQADLSAPYHLQSEHQPDGEKTGNEEEEQEHQSIYATPNGLTLLIGCRSESKCRMTQMELEKGLRELIEAERKTDQEELVFSYIHRTSGQVESMSFYEYRSRWLDRLTIDWVPLDLLCAKSVLDAVSLVNKRYGYITHLLLNAGGGPFVGIDWLKLLKASFRNLLDALTYPDYLIQATQAKETSDGIPETWQLNVLSHYILARESLPLLAKGSKRTSCRAKMIWTGSLDGQPHFLDRKDLECFHATIHAYQSTKYQVELVGQAFHDTLLKHGLDHAVVSLVAHPGVVAGNMFLPIIGVLMDTLMRWVFHFARLVLGSRHHVISGYLAGLVWTKVCLSGDDPLAGAARRRRRAAADGAQKGTPTRGEHQHHEEEEEEGEDAASGWDTRFVRLGAQCDRRGRPAVVLEAAPASHHLLARQRRADQHAVMDLCDRKADALIRLCAPP</sequence>
<evidence type="ECO:0000256" key="6">
    <source>
        <dbReference type="ARBA" id="ARBA00023593"/>
    </source>
</evidence>
<name>A0A2N5UAT4_9BASI</name>
<keyword evidence="3" id="KW-0752">Steroid biosynthesis</keyword>
<dbReference type="InterPro" id="IPR051593">
    <property type="entry name" value="Ergosterol_Biosynth_ERG27"/>
</dbReference>
<evidence type="ECO:0000256" key="5">
    <source>
        <dbReference type="ARBA" id="ARBA00023098"/>
    </source>
</evidence>
<feature type="region of interest" description="Disordered" evidence="7">
    <location>
        <begin position="52"/>
        <end position="73"/>
    </location>
</feature>
<accession>A0A2N5UAT4</accession>
<dbReference type="PANTHER" id="PTHR43647">
    <property type="entry name" value="DEHYDROGENASE"/>
    <property type="match status" value="1"/>
</dbReference>
<organism evidence="8 9">
    <name type="scientific">Puccinia coronata f. sp. avenae</name>
    <dbReference type="NCBI Taxonomy" id="200324"/>
    <lineage>
        <taxon>Eukaryota</taxon>
        <taxon>Fungi</taxon>
        <taxon>Dikarya</taxon>
        <taxon>Basidiomycota</taxon>
        <taxon>Pucciniomycotina</taxon>
        <taxon>Pucciniomycetes</taxon>
        <taxon>Pucciniales</taxon>
        <taxon>Pucciniaceae</taxon>
        <taxon>Puccinia</taxon>
    </lineage>
</organism>
<comment type="caution">
    <text evidence="8">The sequence shown here is derived from an EMBL/GenBank/DDBJ whole genome shotgun (WGS) entry which is preliminary data.</text>
</comment>
<protein>
    <recommendedName>
        <fullName evidence="10">3-keto sterol reductase</fullName>
    </recommendedName>
</protein>